<dbReference type="PANTHER" id="PTHR47591">
    <property type="entry name" value="ZINC FINGER PROTEIN ZAT2-RELATED"/>
    <property type="match status" value="1"/>
</dbReference>
<keyword evidence="4" id="KW-1185">Reference proteome</keyword>
<evidence type="ECO:0000313" key="3">
    <source>
        <dbReference type="EnsemblPlants" id="Kaladp0055s0109.1.v1.1"/>
    </source>
</evidence>
<dbReference type="AlphaFoldDB" id="A0A7N0U5K8"/>
<sequence>MQKRPREIAVGFSSGCDEEHKCCTECGKRFGSPKALYGHMRCHPERQWRGINPPQQLARLSSPCYTGTAEEQESGVAVAAGGGDHEVAACLLMLANGSVTASHHRCNICMRAFSSGQALGGHKRCHWEKDDYQRQLPPPCLPSVLDLNSPAPAEELPLSTCSSRLNLELSLG</sequence>
<reference evidence="3" key="1">
    <citation type="submission" date="2021-01" db="UniProtKB">
        <authorList>
            <consortium name="EnsemblPlants"/>
        </authorList>
    </citation>
    <scope>IDENTIFICATION</scope>
</reference>
<keyword evidence="1" id="KW-0863">Zinc-finger</keyword>
<dbReference type="SUPFAM" id="SSF57667">
    <property type="entry name" value="beta-beta-alpha zinc fingers"/>
    <property type="match status" value="1"/>
</dbReference>
<evidence type="ECO:0000256" key="1">
    <source>
        <dbReference type="PROSITE-ProRule" id="PRU00042"/>
    </source>
</evidence>
<dbReference type="EnsemblPlants" id="Kaladp0055s0109.1.v1.1">
    <property type="protein sequence ID" value="Kaladp0055s0109.1.v1.1"/>
    <property type="gene ID" value="Kaladp0055s0109.v1.1"/>
</dbReference>
<protein>
    <recommendedName>
        <fullName evidence="2">C2H2-type domain-containing protein</fullName>
    </recommendedName>
</protein>
<feature type="domain" description="C2H2-type" evidence="2">
    <location>
        <begin position="104"/>
        <end position="131"/>
    </location>
</feature>
<dbReference type="Gramene" id="Kaladp0055s0109.1.v1.1">
    <property type="protein sequence ID" value="Kaladp0055s0109.1.v1.1"/>
    <property type="gene ID" value="Kaladp0055s0109.v1.1"/>
</dbReference>
<dbReference type="SMART" id="SM00355">
    <property type="entry name" value="ZnF_C2H2"/>
    <property type="match status" value="2"/>
</dbReference>
<dbReference type="Proteomes" id="UP000594263">
    <property type="component" value="Unplaced"/>
</dbReference>
<dbReference type="PANTHER" id="PTHR47591:SF1">
    <property type="entry name" value="ZINC FINGER PROTEIN ZAT2-RELATED"/>
    <property type="match status" value="1"/>
</dbReference>
<proteinExistence type="predicted"/>
<organism evidence="3 4">
    <name type="scientific">Kalanchoe fedtschenkoi</name>
    <name type="common">Lavender scallops</name>
    <name type="synonym">South American air plant</name>
    <dbReference type="NCBI Taxonomy" id="63787"/>
    <lineage>
        <taxon>Eukaryota</taxon>
        <taxon>Viridiplantae</taxon>
        <taxon>Streptophyta</taxon>
        <taxon>Embryophyta</taxon>
        <taxon>Tracheophyta</taxon>
        <taxon>Spermatophyta</taxon>
        <taxon>Magnoliopsida</taxon>
        <taxon>eudicotyledons</taxon>
        <taxon>Gunneridae</taxon>
        <taxon>Pentapetalae</taxon>
        <taxon>Saxifragales</taxon>
        <taxon>Crassulaceae</taxon>
        <taxon>Kalanchoe</taxon>
    </lineage>
</organism>
<name>A0A7N0U5K8_KALFE</name>
<keyword evidence="1" id="KW-0862">Zinc</keyword>
<accession>A0A7N0U5K8</accession>
<keyword evidence="1" id="KW-0479">Metal-binding</keyword>
<dbReference type="GO" id="GO:0008270">
    <property type="term" value="F:zinc ion binding"/>
    <property type="evidence" value="ECO:0007669"/>
    <property type="project" value="UniProtKB-KW"/>
</dbReference>
<feature type="domain" description="C2H2-type" evidence="2">
    <location>
        <begin position="20"/>
        <end position="48"/>
    </location>
</feature>
<evidence type="ECO:0000313" key="4">
    <source>
        <dbReference type="Proteomes" id="UP000594263"/>
    </source>
</evidence>
<evidence type="ECO:0000259" key="2">
    <source>
        <dbReference type="PROSITE" id="PS50157"/>
    </source>
</evidence>
<dbReference type="InterPro" id="IPR013087">
    <property type="entry name" value="Znf_C2H2_type"/>
</dbReference>
<dbReference type="InterPro" id="IPR036236">
    <property type="entry name" value="Znf_C2H2_sf"/>
</dbReference>
<dbReference type="Pfam" id="PF13912">
    <property type="entry name" value="zf-C2H2_6"/>
    <property type="match status" value="2"/>
</dbReference>
<dbReference type="PROSITE" id="PS50157">
    <property type="entry name" value="ZINC_FINGER_C2H2_2"/>
    <property type="match status" value="2"/>
</dbReference>
<dbReference type="OMA" id="FSERRCK"/>
<dbReference type="PROSITE" id="PS00028">
    <property type="entry name" value="ZINC_FINGER_C2H2_1"/>
    <property type="match status" value="2"/>
</dbReference>
<dbReference type="Gene3D" id="3.30.160.60">
    <property type="entry name" value="Classic Zinc Finger"/>
    <property type="match status" value="1"/>
</dbReference>